<dbReference type="GO" id="GO:0016887">
    <property type="term" value="F:ATP hydrolysis activity"/>
    <property type="evidence" value="ECO:0007669"/>
    <property type="project" value="InterPro"/>
</dbReference>
<protein>
    <submittedName>
        <fullName evidence="2">AAA family ATPase</fullName>
    </submittedName>
</protein>
<dbReference type="EMBL" id="SUTE01000109">
    <property type="protein sequence ID" value="MBE6506287.1"/>
    <property type="molecule type" value="Genomic_DNA"/>
</dbReference>
<dbReference type="Gene3D" id="3.40.50.300">
    <property type="entry name" value="P-loop containing nucleotide triphosphate hydrolases"/>
    <property type="match status" value="1"/>
</dbReference>
<organism evidence="2 3">
    <name type="scientific">Methanobrevibacter millerae</name>
    <dbReference type="NCBI Taxonomy" id="230361"/>
    <lineage>
        <taxon>Archaea</taxon>
        <taxon>Methanobacteriati</taxon>
        <taxon>Methanobacteriota</taxon>
        <taxon>Methanomada group</taxon>
        <taxon>Methanobacteria</taxon>
        <taxon>Methanobacteriales</taxon>
        <taxon>Methanobacteriaceae</taxon>
        <taxon>Methanobrevibacter</taxon>
    </lineage>
</organism>
<dbReference type="PANTHER" id="PTHR37291">
    <property type="entry name" value="5-METHYLCYTOSINE-SPECIFIC RESTRICTION ENZYME B"/>
    <property type="match status" value="1"/>
</dbReference>
<accession>A0A8T3VEU9</accession>
<dbReference type="Pfam" id="PF07728">
    <property type="entry name" value="AAA_5"/>
    <property type="match status" value="1"/>
</dbReference>
<dbReference type="Proteomes" id="UP000762703">
    <property type="component" value="Unassembled WGS sequence"/>
</dbReference>
<gene>
    <name evidence="2" type="ORF">E7Z73_11265</name>
</gene>
<sequence>MEFADKLLDYKNDRTTLISKILNIYDELNMDLPTLEADKDGNILIPSDIGPFTTFALFNKQISSENRINIVNQIKKEFSLKANPPVTFHGVSLVNNLKATFYGFEYRRGEYDIDNLWDLFELAVNFSDDNREEFISVFNQVLSQRGIKWNISMALNWIRPFSFINLDSNNRDLLSSDEIFSEEFKNEIKSLKEPPSGEKYLQICDECKDSINKTEKYSSFPEFSHSAYLSKLDESDDGSDEGIGDNDVNTTSYWLISAGSGSKWWNEFYNDGVVGMGMSGTGDLSKYKSKNEIKLKLQERDNDTSSHVNDVHACWQFVHEMKIGDIIFVKKGWDKIIGRGIVESDYEYDTTKPFHNVRKVNWTDKGSWLYDNDRTFPYKTSKLPTKTLTDITNYTEMVNYIEELFDGVGPKPPVPQYDMEKFLDEVYITEDDYYTLVNLLMHKKNLIVQGAPGVGKTFMAKRLAYSMMGEKDVSRVMMVQFHQSYSYEDFVMGYRPSKEGFELRQGSFYQFCKKAEEDSDSDYFFIIDEINRGNLSKIFGELFMLIEADKRGDRNKIQLLYSDELFFIPDNLHIIGLMNTADRSLAMLDYALRRRFAFFDLKPGFDSAGFKDYREKLNDSRFDNLILAIKELNEEIKNDESLGEGFRIGHSYLCNLESADNLDFIVEYELIPLLKEYWFDEQDKVRYWSDKLRSVIEFD</sequence>
<evidence type="ECO:0000313" key="3">
    <source>
        <dbReference type="Proteomes" id="UP000762703"/>
    </source>
</evidence>
<dbReference type="SUPFAM" id="SSF52540">
    <property type="entry name" value="P-loop containing nucleoside triphosphate hydrolases"/>
    <property type="match status" value="1"/>
</dbReference>
<comment type="caution">
    <text evidence="2">The sequence shown here is derived from an EMBL/GenBank/DDBJ whole genome shotgun (WGS) entry which is preliminary data.</text>
</comment>
<dbReference type="AlphaFoldDB" id="A0A8T3VEU9"/>
<dbReference type="SMART" id="SM00382">
    <property type="entry name" value="AAA"/>
    <property type="match status" value="1"/>
</dbReference>
<dbReference type="InterPro" id="IPR052934">
    <property type="entry name" value="Methyl-DNA_Rec/Restrict_Enz"/>
</dbReference>
<feature type="domain" description="AAA+ ATPase" evidence="1">
    <location>
        <begin position="442"/>
        <end position="602"/>
    </location>
</feature>
<proteinExistence type="predicted"/>
<dbReference type="CDD" id="cd00009">
    <property type="entry name" value="AAA"/>
    <property type="match status" value="1"/>
</dbReference>
<name>A0A8T3VEU9_9EURY</name>
<dbReference type="InterPro" id="IPR027417">
    <property type="entry name" value="P-loop_NTPase"/>
</dbReference>
<dbReference type="InterPro" id="IPR003593">
    <property type="entry name" value="AAA+_ATPase"/>
</dbReference>
<dbReference type="InterPro" id="IPR011704">
    <property type="entry name" value="ATPase_dyneun-rel_AAA"/>
</dbReference>
<dbReference type="GO" id="GO:0005524">
    <property type="term" value="F:ATP binding"/>
    <property type="evidence" value="ECO:0007669"/>
    <property type="project" value="InterPro"/>
</dbReference>
<evidence type="ECO:0000313" key="2">
    <source>
        <dbReference type="EMBL" id="MBE6506287.1"/>
    </source>
</evidence>
<reference evidence="2" key="1">
    <citation type="submission" date="2019-04" db="EMBL/GenBank/DDBJ databases">
        <title>Evolution of Biomass-Degrading Anaerobic Consortia Revealed by Metagenomics.</title>
        <authorList>
            <person name="Peng X."/>
        </authorList>
    </citation>
    <scope>NUCLEOTIDE SEQUENCE</scope>
    <source>
        <strain evidence="2">SIG12</strain>
    </source>
</reference>
<evidence type="ECO:0000259" key="1">
    <source>
        <dbReference type="SMART" id="SM00382"/>
    </source>
</evidence>
<dbReference type="PANTHER" id="PTHR37291:SF1">
    <property type="entry name" value="TYPE IV METHYL-DIRECTED RESTRICTION ENZYME ECOKMCRB SUBUNIT"/>
    <property type="match status" value="1"/>
</dbReference>